<dbReference type="AlphaFoldDB" id="A0A7X6GY59"/>
<evidence type="ECO:0000313" key="3">
    <source>
        <dbReference type="Proteomes" id="UP000526408"/>
    </source>
</evidence>
<name>A0A7X6GY59_9RHOB</name>
<sequence length="53" mass="5634">MSASELIYFVMTFAVVTPAVRFIGPLIGRPRTPWRGAVIFGLVVAGIGWAIGA</sequence>
<evidence type="ECO:0000256" key="1">
    <source>
        <dbReference type="SAM" id="Phobius"/>
    </source>
</evidence>
<keyword evidence="1" id="KW-0812">Transmembrane</keyword>
<protein>
    <submittedName>
        <fullName evidence="2">Uncharacterized protein</fullName>
    </submittedName>
</protein>
<feature type="transmembrane region" description="Helical" evidence="1">
    <location>
        <begin position="6"/>
        <end position="27"/>
    </location>
</feature>
<keyword evidence="1" id="KW-0472">Membrane</keyword>
<keyword evidence="3" id="KW-1185">Reference proteome</keyword>
<gene>
    <name evidence="2" type="ORF">HCU73_08215</name>
</gene>
<comment type="caution">
    <text evidence="2">The sequence shown here is derived from an EMBL/GenBank/DDBJ whole genome shotgun (WGS) entry which is preliminary data.</text>
</comment>
<reference evidence="2 3" key="1">
    <citation type="submission" date="2020-04" db="EMBL/GenBank/DDBJ databases">
        <authorList>
            <person name="Yoon J."/>
        </authorList>
    </citation>
    <scope>NUCLEOTIDE SEQUENCE [LARGE SCALE GENOMIC DNA]</scope>
    <source>
        <strain evidence="2 3">KMU-115</strain>
    </source>
</reference>
<dbReference type="RefSeq" id="WP_168622936.1">
    <property type="nucleotide sequence ID" value="NZ_JAAZQQ010000002.1"/>
</dbReference>
<dbReference type="Proteomes" id="UP000526408">
    <property type="component" value="Unassembled WGS sequence"/>
</dbReference>
<evidence type="ECO:0000313" key="2">
    <source>
        <dbReference type="EMBL" id="NKX44571.1"/>
    </source>
</evidence>
<accession>A0A7X6GY59</accession>
<dbReference type="EMBL" id="JAAZQQ010000002">
    <property type="protein sequence ID" value="NKX44571.1"/>
    <property type="molecule type" value="Genomic_DNA"/>
</dbReference>
<organism evidence="2 3">
    <name type="scientific">Roseicyclus persicicus</name>
    <dbReference type="NCBI Taxonomy" id="2650661"/>
    <lineage>
        <taxon>Bacteria</taxon>
        <taxon>Pseudomonadati</taxon>
        <taxon>Pseudomonadota</taxon>
        <taxon>Alphaproteobacteria</taxon>
        <taxon>Rhodobacterales</taxon>
        <taxon>Roseobacteraceae</taxon>
        <taxon>Roseicyclus</taxon>
    </lineage>
</organism>
<keyword evidence="1" id="KW-1133">Transmembrane helix</keyword>
<proteinExistence type="predicted"/>
<feature type="transmembrane region" description="Helical" evidence="1">
    <location>
        <begin position="34"/>
        <end position="52"/>
    </location>
</feature>